<reference evidence="1" key="1">
    <citation type="submission" date="2013-05" db="EMBL/GenBank/DDBJ databases">
        <title>Genome assembly of Cystobacter fuscus DSM 2262.</title>
        <authorList>
            <person name="Sharma G."/>
            <person name="Khatri I."/>
            <person name="Kaur C."/>
            <person name="Mayilraj S."/>
            <person name="Subramanian S."/>
        </authorList>
    </citation>
    <scope>NUCLEOTIDE SEQUENCE [LARGE SCALE GENOMIC DNA]</scope>
    <source>
        <strain evidence="1">DSM 2262</strain>
    </source>
</reference>
<organism evidence="1 2">
    <name type="scientific">Cystobacter fuscus (strain ATCC 25194 / DSM 2262 / NBRC 100088 / M29)</name>
    <dbReference type="NCBI Taxonomy" id="1242864"/>
    <lineage>
        <taxon>Bacteria</taxon>
        <taxon>Pseudomonadati</taxon>
        <taxon>Myxococcota</taxon>
        <taxon>Myxococcia</taxon>
        <taxon>Myxococcales</taxon>
        <taxon>Cystobacterineae</taxon>
        <taxon>Archangiaceae</taxon>
        <taxon>Cystobacter</taxon>
    </lineage>
</organism>
<protein>
    <submittedName>
        <fullName evidence="1">Uncharacterized protein</fullName>
    </submittedName>
</protein>
<evidence type="ECO:0000313" key="2">
    <source>
        <dbReference type="Proteomes" id="UP000011682"/>
    </source>
</evidence>
<evidence type="ECO:0000313" key="1">
    <source>
        <dbReference type="EMBL" id="EPX56908.1"/>
    </source>
</evidence>
<comment type="caution">
    <text evidence="1">The sequence shown here is derived from an EMBL/GenBank/DDBJ whole genome shotgun (WGS) entry which is preliminary data.</text>
</comment>
<proteinExistence type="predicted"/>
<accession>S9QK93</accession>
<dbReference type="Proteomes" id="UP000011682">
    <property type="component" value="Unassembled WGS sequence"/>
</dbReference>
<keyword evidence="2" id="KW-1185">Reference proteome</keyword>
<gene>
    <name evidence="1" type="ORF">D187_006661</name>
</gene>
<dbReference type="AlphaFoldDB" id="S9QK93"/>
<name>S9QK93_CYSF2</name>
<sequence length="607" mass="66702">MSHKRWYTRQAVIVHQEELTPEERTRARNPSELRSFFSLNSGTDGLRDWQLEEMAAATGAPRSHLTKRNSVLTYVLRAFSNGQLVALRRTNEVVRPSQSPHPSPQEGSSCGQVIKAARFVQARSTGTAVPPPQVMSSPAATTMAKARPEKQSDFVINIGQDSFVVSFELLPGATTTASVRVVVSPVDYSRAYQSHIKYWDGKGREVGPDDRWITTGGWSVPAEPFAQTIHIANRSNFDPIDLKRLSEQQATVWTFDLNNDGEPDFSIRISFTTSNTIREYNFTAYDNKKSNKFGFHFIQNDAWKYGYQGNRAPRREPGDFIDFLDDIFSSKTTWEIAITAIPVIGEIVLLGEAVTGYSIFGDKLSAGERAIAGLAALLPVAGGLLAKGITRTGANVARIAAKIGRSEDEVLALLRAAEKQGAEAAKVERWQATLKSGGKLTAEEVAQLQRILRQLEADNRVFRAAEQELGLSRILRRGGKVESTGPVTLKRLRIVLGNAGVSPSGYRLRKVAKAEMEALEKAGVDLSTIYAWVSRDANGALIKDARGRPVITFTDKGLSSLEEAIKSFGHEAKHIKDFAAGMVTSSEALAERAGEELWALVKKTLER</sequence>
<dbReference type="RefSeq" id="WP_002628231.1">
    <property type="nucleotide sequence ID" value="NZ_ANAH02000064.1"/>
</dbReference>
<dbReference type="EMBL" id="ANAH02000064">
    <property type="protein sequence ID" value="EPX56908.1"/>
    <property type="molecule type" value="Genomic_DNA"/>
</dbReference>